<dbReference type="Proteomes" id="UP000751518">
    <property type="component" value="Unassembled WGS sequence"/>
</dbReference>
<sequence length="316" mass="33690">MVENYKKDTAFTLIELLVVIAVLGVIAAVFFVLVDPLGTQQKGRDSKQAADLNQDVVILSAYYSSKGEYPTTLTELETFNGRTLPIPPESVSEVLGASYGYFTDSGEARLWGYLEQHDAYLVFDSSCNTFVVTHNDPAGLGFDCGTEDVYPLSPGAVLPTATPVVPTPTPEPIVYYHVSGYIDVQGRANDSGVTVTFTGTPGTFTATTVSSAAWSIDVPAGDYTITADKPLYLLMQRTDTISADATLPTKTLYGGDATNDGTVNTDDTNLINTHFGETCSSPGWDPNADVNGDCNINIQDLALAGGNNGKVEPLVW</sequence>
<reference evidence="2" key="1">
    <citation type="submission" date="2020-04" db="EMBL/GenBank/DDBJ databases">
        <authorList>
            <person name="Zhang T."/>
        </authorList>
    </citation>
    <scope>NUCLEOTIDE SEQUENCE</scope>
    <source>
        <strain evidence="2">HKST-UBA03</strain>
    </source>
</reference>
<name>A0A955LJL9_UNCKA</name>
<reference evidence="2" key="2">
    <citation type="journal article" date="2021" name="Microbiome">
        <title>Successional dynamics and alternative stable states in a saline activated sludge microbial community over 9 years.</title>
        <authorList>
            <person name="Wang Y."/>
            <person name="Ye J."/>
            <person name="Ju F."/>
            <person name="Liu L."/>
            <person name="Boyd J.A."/>
            <person name="Deng Y."/>
            <person name="Parks D.H."/>
            <person name="Jiang X."/>
            <person name="Yin X."/>
            <person name="Woodcroft B.J."/>
            <person name="Tyson G.W."/>
            <person name="Hugenholtz P."/>
            <person name="Polz M.F."/>
            <person name="Zhang T."/>
        </authorList>
    </citation>
    <scope>NUCLEOTIDE SEQUENCE</scope>
    <source>
        <strain evidence="2">HKST-UBA03</strain>
    </source>
</reference>
<dbReference type="SUPFAM" id="SSF54523">
    <property type="entry name" value="Pili subunits"/>
    <property type="match status" value="1"/>
</dbReference>
<dbReference type="SUPFAM" id="SSF63446">
    <property type="entry name" value="Type I dockerin domain"/>
    <property type="match status" value="1"/>
</dbReference>
<dbReference type="Gene3D" id="3.30.700.10">
    <property type="entry name" value="Glycoprotein, Type 4 Pilin"/>
    <property type="match status" value="1"/>
</dbReference>
<dbReference type="InterPro" id="IPR012902">
    <property type="entry name" value="N_methyl_site"/>
</dbReference>
<dbReference type="AlphaFoldDB" id="A0A955LJL9"/>
<keyword evidence="1" id="KW-0472">Membrane</keyword>
<keyword evidence="1" id="KW-1133">Transmembrane helix</keyword>
<dbReference type="GO" id="GO:0030246">
    <property type="term" value="F:carbohydrate binding"/>
    <property type="evidence" value="ECO:0007669"/>
    <property type="project" value="InterPro"/>
</dbReference>
<dbReference type="NCBIfam" id="TIGR02532">
    <property type="entry name" value="IV_pilin_GFxxxE"/>
    <property type="match status" value="1"/>
</dbReference>
<dbReference type="InterPro" id="IPR045584">
    <property type="entry name" value="Pilin-like"/>
</dbReference>
<dbReference type="EMBL" id="JAGQKZ010000006">
    <property type="protein sequence ID" value="MCA9391820.1"/>
    <property type="molecule type" value="Genomic_DNA"/>
</dbReference>
<organism evidence="2 3">
    <name type="scientific">candidate division WWE3 bacterium</name>
    <dbReference type="NCBI Taxonomy" id="2053526"/>
    <lineage>
        <taxon>Bacteria</taxon>
        <taxon>Katanobacteria</taxon>
    </lineage>
</organism>
<dbReference type="Pfam" id="PF07963">
    <property type="entry name" value="N_methyl"/>
    <property type="match status" value="1"/>
</dbReference>
<evidence type="ECO:0000313" key="3">
    <source>
        <dbReference type="Proteomes" id="UP000751518"/>
    </source>
</evidence>
<accession>A0A955LJL9</accession>
<dbReference type="CDD" id="cd14254">
    <property type="entry name" value="Dockerin_II"/>
    <property type="match status" value="1"/>
</dbReference>
<keyword evidence="1" id="KW-0812">Transmembrane</keyword>
<dbReference type="InterPro" id="IPR036439">
    <property type="entry name" value="Dockerin_dom_sf"/>
</dbReference>
<proteinExistence type="predicted"/>
<protein>
    <submittedName>
        <fullName evidence="2">Prepilin-type N-terminal cleavage/methylation domain-containing protein</fullName>
    </submittedName>
</protein>
<evidence type="ECO:0000313" key="2">
    <source>
        <dbReference type="EMBL" id="MCA9391820.1"/>
    </source>
</evidence>
<dbReference type="Gene3D" id="2.60.40.1120">
    <property type="entry name" value="Carboxypeptidase-like, regulatory domain"/>
    <property type="match status" value="1"/>
</dbReference>
<dbReference type="GO" id="GO:0000272">
    <property type="term" value="P:polysaccharide catabolic process"/>
    <property type="evidence" value="ECO:0007669"/>
    <property type="project" value="InterPro"/>
</dbReference>
<comment type="caution">
    <text evidence="2">The sequence shown here is derived from an EMBL/GenBank/DDBJ whole genome shotgun (WGS) entry which is preliminary data.</text>
</comment>
<dbReference type="Gene3D" id="1.10.1330.10">
    <property type="entry name" value="Dockerin domain"/>
    <property type="match status" value="1"/>
</dbReference>
<gene>
    <name evidence="2" type="ORF">KC614_01280</name>
</gene>
<dbReference type="SUPFAM" id="SSF49452">
    <property type="entry name" value="Starch-binding domain-like"/>
    <property type="match status" value="1"/>
</dbReference>
<dbReference type="InterPro" id="IPR013784">
    <property type="entry name" value="Carb-bd-like_fold"/>
</dbReference>
<feature type="transmembrane region" description="Helical" evidence="1">
    <location>
        <begin position="12"/>
        <end position="34"/>
    </location>
</feature>
<evidence type="ECO:0000256" key="1">
    <source>
        <dbReference type="SAM" id="Phobius"/>
    </source>
</evidence>